<reference evidence="1 2" key="1">
    <citation type="submission" date="2016-06" db="EMBL/GenBank/DDBJ databases">
        <authorList>
            <person name="Kjaerup R.B."/>
            <person name="Dalgaard T.S."/>
            <person name="Juul-Madsen H.R."/>
        </authorList>
    </citation>
    <scope>NUCLEOTIDE SEQUENCE [LARGE SCALE GENOMIC DNA]</scope>
    <source>
        <strain evidence="1">2</strain>
    </source>
</reference>
<gene>
    <name evidence="1" type="ORF">PROAA_1060004</name>
</gene>
<dbReference type="AlphaFoldDB" id="A0A1A8XGD9"/>
<evidence type="ECO:0000313" key="1">
    <source>
        <dbReference type="EMBL" id="SBT03417.1"/>
    </source>
</evidence>
<sequence>MEGQFSWRITRLQSGDDIAVNLDDLQMIQKFQQWVSQRSKSRTYLNDTIVTLQCDCIDNSGYHLSVNQEILPKTFAWNMLVHAAYLNSNASEQASPCQRATLEL</sequence>
<dbReference type="Proteomes" id="UP000199600">
    <property type="component" value="Unassembled WGS sequence"/>
</dbReference>
<organism evidence="1 2">
    <name type="scientific">Candidatus Propionivibrio aalborgensis</name>
    <dbReference type="NCBI Taxonomy" id="1860101"/>
    <lineage>
        <taxon>Bacteria</taxon>
        <taxon>Pseudomonadati</taxon>
        <taxon>Pseudomonadota</taxon>
        <taxon>Betaproteobacteria</taxon>
        <taxon>Rhodocyclales</taxon>
        <taxon>Rhodocyclaceae</taxon>
        <taxon>Propionivibrio</taxon>
    </lineage>
</organism>
<evidence type="ECO:0000313" key="2">
    <source>
        <dbReference type="Proteomes" id="UP000199600"/>
    </source>
</evidence>
<dbReference type="EMBL" id="FLQY01000009">
    <property type="protein sequence ID" value="SBT03417.1"/>
    <property type="molecule type" value="Genomic_DNA"/>
</dbReference>
<accession>A0A1A8XGD9</accession>
<protein>
    <submittedName>
        <fullName evidence="1">Uncharacterized protein</fullName>
    </submittedName>
</protein>
<keyword evidence="2" id="KW-1185">Reference proteome</keyword>
<proteinExistence type="predicted"/>
<name>A0A1A8XGD9_9RHOO</name>